<evidence type="ECO:0000256" key="1">
    <source>
        <dbReference type="SAM" id="MobiDB-lite"/>
    </source>
</evidence>
<dbReference type="EMBL" id="CP064813">
    <property type="protein sequence ID" value="QPG74877.1"/>
    <property type="molecule type" value="Genomic_DNA"/>
</dbReference>
<proteinExistence type="predicted"/>
<protein>
    <submittedName>
        <fullName evidence="2">Uncharacterized protein</fullName>
    </submittedName>
</protein>
<feature type="compositionally biased region" description="Acidic residues" evidence="1">
    <location>
        <begin position="10"/>
        <end position="27"/>
    </location>
</feature>
<reference evidence="2" key="1">
    <citation type="submission" date="2020-10" db="EMBL/GenBank/DDBJ databases">
        <authorList>
            <person name="Roach M.J.R."/>
        </authorList>
    </citation>
    <scope>NUCLEOTIDE SEQUENCE</scope>
    <source>
        <strain evidence="2">CBS 1945</strain>
    </source>
</reference>
<dbReference type="GO" id="GO:0000794">
    <property type="term" value="C:condensed nuclear chromosome"/>
    <property type="evidence" value="ECO:0007669"/>
    <property type="project" value="InterPro"/>
</dbReference>
<accession>A0A875RUR6</accession>
<dbReference type="RefSeq" id="XP_038778442.1">
    <property type="nucleotide sequence ID" value="XM_038922514.1"/>
</dbReference>
<dbReference type="GeneID" id="62195615"/>
<sequence length="124" mass="14380">MLLNRKENNTEESESDTEVSGNEDELLERDINDERRDQLANKDKDQLILWASELELDSLEIKEASAKMTAKFNEICKTISQTLSKVQLQIDKVDQKMDKIDKLVRVYEKSNGKPIFNHVTTHKT</sequence>
<gene>
    <name evidence="2" type="ORF">FOA43_002214</name>
</gene>
<keyword evidence="3" id="KW-1185">Reference proteome</keyword>
<feature type="region of interest" description="Disordered" evidence="1">
    <location>
        <begin position="1"/>
        <end position="38"/>
    </location>
</feature>
<dbReference type="InterPro" id="IPR015159">
    <property type="entry name" value="Rec107"/>
</dbReference>
<dbReference type="Proteomes" id="UP000662931">
    <property type="component" value="Chromosome 2"/>
</dbReference>
<dbReference type="GO" id="GO:0007131">
    <property type="term" value="P:reciprocal meiotic recombination"/>
    <property type="evidence" value="ECO:0007669"/>
    <property type="project" value="InterPro"/>
</dbReference>
<evidence type="ECO:0000313" key="3">
    <source>
        <dbReference type="Proteomes" id="UP000662931"/>
    </source>
</evidence>
<feature type="compositionally biased region" description="Basic and acidic residues" evidence="1">
    <location>
        <begin position="28"/>
        <end position="38"/>
    </location>
</feature>
<dbReference type="KEGG" id="bnn:FOA43_002214"/>
<evidence type="ECO:0000313" key="2">
    <source>
        <dbReference type="EMBL" id="QPG74877.1"/>
    </source>
</evidence>
<name>A0A875RUR6_EENNA</name>
<dbReference type="Pfam" id="PF09074">
    <property type="entry name" value="Mer2"/>
    <property type="match status" value="1"/>
</dbReference>
<dbReference type="AlphaFoldDB" id="A0A875RUR6"/>
<organism evidence="2 3">
    <name type="scientific">Eeniella nana</name>
    <name type="common">Yeast</name>
    <name type="synonym">Brettanomyces nanus</name>
    <dbReference type="NCBI Taxonomy" id="13502"/>
    <lineage>
        <taxon>Eukaryota</taxon>
        <taxon>Fungi</taxon>
        <taxon>Dikarya</taxon>
        <taxon>Ascomycota</taxon>
        <taxon>Saccharomycotina</taxon>
        <taxon>Pichiomycetes</taxon>
        <taxon>Pichiales</taxon>
        <taxon>Pichiaceae</taxon>
        <taxon>Brettanomyces</taxon>
    </lineage>
</organism>